<dbReference type="InterPro" id="IPR015424">
    <property type="entry name" value="PyrdxlP-dep_Trfase"/>
</dbReference>
<dbReference type="InterPro" id="IPR015422">
    <property type="entry name" value="PyrdxlP-dep_Trfase_small"/>
</dbReference>
<dbReference type="SUPFAM" id="SSF53383">
    <property type="entry name" value="PLP-dependent transferases"/>
    <property type="match status" value="1"/>
</dbReference>
<evidence type="ECO:0000313" key="5">
    <source>
        <dbReference type="Proteomes" id="UP000008311"/>
    </source>
</evidence>
<comment type="pathway">
    <text evidence="3">Amino-acid biosynthesis; L-proline biosynthesis; L-glutamate 5-semialdehyde from L-ornithine: step 1/1.</text>
</comment>
<reference evidence="5" key="1">
    <citation type="journal article" date="2010" name="Nat. Biotechnol.">
        <title>Draft genome sequence of the oilseed species Ricinus communis.</title>
        <authorList>
            <person name="Chan A.P."/>
            <person name="Crabtree J."/>
            <person name="Zhao Q."/>
            <person name="Lorenzi H."/>
            <person name="Orvis J."/>
            <person name="Puiu D."/>
            <person name="Melake-Berhan A."/>
            <person name="Jones K.M."/>
            <person name="Redman J."/>
            <person name="Chen G."/>
            <person name="Cahoon E.B."/>
            <person name="Gedil M."/>
            <person name="Stanke M."/>
            <person name="Haas B.J."/>
            <person name="Wortman J.R."/>
            <person name="Fraser-Liggett C.M."/>
            <person name="Ravel J."/>
            <person name="Rabinowicz P.D."/>
        </authorList>
    </citation>
    <scope>NUCLEOTIDE SEQUENCE [LARGE SCALE GENOMIC DNA]</scope>
    <source>
        <strain evidence="5">cv. Hale</strain>
    </source>
</reference>
<name>B9TJM4_RICCO</name>
<dbReference type="PANTHER" id="PTHR11986">
    <property type="entry name" value="AMINOTRANSFERASE CLASS III"/>
    <property type="match status" value="1"/>
</dbReference>
<dbReference type="GO" id="GO:0030170">
    <property type="term" value="F:pyridoxal phosphate binding"/>
    <property type="evidence" value="ECO:0007669"/>
    <property type="project" value="InterPro"/>
</dbReference>
<organism evidence="4 5">
    <name type="scientific">Ricinus communis</name>
    <name type="common">Castor bean</name>
    <dbReference type="NCBI Taxonomy" id="3988"/>
    <lineage>
        <taxon>Eukaryota</taxon>
        <taxon>Viridiplantae</taxon>
        <taxon>Streptophyta</taxon>
        <taxon>Embryophyta</taxon>
        <taxon>Tracheophyta</taxon>
        <taxon>Spermatophyta</taxon>
        <taxon>Magnoliopsida</taxon>
        <taxon>eudicotyledons</taxon>
        <taxon>Gunneridae</taxon>
        <taxon>Pentapetalae</taxon>
        <taxon>rosids</taxon>
        <taxon>fabids</taxon>
        <taxon>Malpighiales</taxon>
        <taxon>Euphorbiaceae</taxon>
        <taxon>Acalyphoideae</taxon>
        <taxon>Acalypheae</taxon>
        <taxon>Ricinus</taxon>
    </lineage>
</organism>
<keyword evidence="5" id="KW-1185">Reference proteome</keyword>
<dbReference type="InterPro" id="IPR005814">
    <property type="entry name" value="Aminotrans_3"/>
</dbReference>
<dbReference type="Proteomes" id="UP000008311">
    <property type="component" value="Unassembled WGS sequence"/>
</dbReference>
<gene>
    <name evidence="4" type="ORF">RCOM_1970850</name>
</gene>
<keyword evidence="3 4" id="KW-0032">Aminotransferase</keyword>
<dbReference type="Pfam" id="PF00202">
    <property type="entry name" value="Aminotran_3"/>
    <property type="match status" value="1"/>
</dbReference>
<evidence type="ECO:0000256" key="3">
    <source>
        <dbReference type="RuleBase" id="RU365036"/>
    </source>
</evidence>
<protein>
    <recommendedName>
        <fullName evidence="3">Ornithine aminotransferase</fullName>
        <ecNumber evidence="3">2.6.1.13</ecNumber>
    </recommendedName>
</protein>
<accession>B9TJM4</accession>
<keyword evidence="3" id="KW-0663">Pyridoxal phosphate</keyword>
<dbReference type="InParanoid" id="B9TJM4"/>
<comment type="similarity">
    <text evidence="2 3">Belongs to the class-III pyridoxal-phosphate-dependent aminotransferase family.</text>
</comment>
<dbReference type="EMBL" id="EQ984123">
    <property type="protein sequence ID" value="EEF23939.1"/>
    <property type="molecule type" value="Genomic_DNA"/>
</dbReference>
<dbReference type="GO" id="GO:0004587">
    <property type="term" value="F:ornithine aminotransferase activity"/>
    <property type="evidence" value="ECO:0007669"/>
    <property type="project" value="UniProtKB-EC"/>
</dbReference>
<dbReference type="AlphaFoldDB" id="B9TJM4"/>
<dbReference type="InterPro" id="IPR050103">
    <property type="entry name" value="Class-III_PLP-dep_AT"/>
</dbReference>
<dbReference type="Gene3D" id="3.90.1150.10">
    <property type="entry name" value="Aspartate Aminotransferase, domain 1"/>
    <property type="match status" value="1"/>
</dbReference>
<sequence>MHYAFVRGVRGKGLFIGVELNTDMVDTRVVCEVLLRHGILTKDTHATVLRLAPPLTITRAELDEAIVLITRAFDEIDSHRPQTRKAG</sequence>
<dbReference type="STRING" id="3988.B9TJM4"/>
<dbReference type="EC" id="2.6.1.13" evidence="3"/>
<comment type="catalytic activity">
    <reaction evidence="3">
        <text>a 2-oxocarboxylate + L-ornithine = L-glutamate 5-semialdehyde + an L-alpha-amino acid</text>
        <dbReference type="Rhea" id="RHEA:13877"/>
        <dbReference type="ChEBI" id="CHEBI:35179"/>
        <dbReference type="ChEBI" id="CHEBI:46911"/>
        <dbReference type="ChEBI" id="CHEBI:58066"/>
        <dbReference type="ChEBI" id="CHEBI:59869"/>
        <dbReference type="EC" id="2.6.1.13"/>
    </reaction>
</comment>
<comment type="cofactor">
    <cofactor evidence="1 3">
        <name>pyridoxal 5'-phosphate</name>
        <dbReference type="ChEBI" id="CHEBI:597326"/>
    </cofactor>
</comment>
<evidence type="ECO:0000313" key="4">
    <source>
        <dbReference type="EMBL" id="EEF23939.1"/>
    </source>
</evidence>
<evidence type="ECO:0000256" key="1">
    <source>
        <dbReference type="ARBA" id="ARBA00001933"/>
    </source>
</evidence>
<dbReference type="PANTHER" id="PTHR11986:SF18">
    <property type="entry name" value="ORNITHINE AMINOTRANSFERASE, MITOCHONDRIAL"/>
    <property type="match status" value="1"/>
</dbReference>
<evidence type="ECO:0000256" key="2">
    <source>
        <dbReference type="ARBA" id="ARBA00008954"/>
    </source>
</evidence>
<proteinExistence type="inferred from homology"/>
<keyword evidence="3" id="KW-0808">Transferase</keyword>